<dbReference type="Gene3D" id="1.25.40.10">
    <property type="entry name" value="Tetratricopeptide repeat domain"/>
    <property type="match status" value="1"/>
</dbReference>
<reference evidence="1 2" key="1">
    <citation type="submission" date="2021-08" db="EMBL/GenBank/DDBJ databases">
        <title>Complete genome sequence of Leptospira kobayashii strain E30.</title>
        <authorList>
            <person name="Nakao R."/>
            <person name="Nakamura S."/>
            <person name="Masuzawa T."/>
            <person name="Koizumi N."/>
        </authorList>
    </citation>
    <scope>NUCLEOTIDE SEQUENCE [LARGE SCALE GENOMIC DNA]</scope>
    <source>
        <strain evidence="1 2">E30</strain>
    </source>
</reference>
<evidence type="ECO:0008006" key="3">
    <source>
        <dbReference type="Google" id="ProtNLM"/>
    </source>
</evidence>
<organism evidence="1 2">
    <name type="scientific">Leptospira kobayashii</name>
    <dbReference type="NCBI Taxonomy" id="1917830"/>
    <lineage>
        <taxon>Bacteria</taxon>
        <taxon>Pseudomonadati</taxon>
        <taxon>Spirochaetota</taxon>
        <taxon>Spirochaetia</taxon>
        <taxon>Leptospirales</taxon>
        <taxon>Leptospiraceae</taxon>
        <taxon>Leptospira</taxon>
    </lineage>
</organism>
<gene>
    <name evidence="1" type="ORF">LPTSP3_g01350</name>
</gene>
<dbReference type="Proteomes" id="UP000245263">
    <property type="component" value="Chromosome 1"/>
</dbReference>
<proteinExistence type="predicted"/>
<dbReference type="SUPFAM" id="SSF48452">
    <property type="entry name" value="TPR-like"/>
    <property type="match status" value="1"/>
</dbReference>
<dbReference type="EMBL" id="AP025028">
    <property type="protein sequence ID" value="BDA77205.1"/>
    <property type="molecule type" value="Genomic_DNA"/>
</dbReference>
<accession>A0ABN6KBQ6</accession>
<evidence type="ECO:0000313" key="2">
    <source>
        <dbReference type="Proteomes" id="UP000245263"/>
    </source>
</evidence>
<protein>
    <recommendedName>
        <fullName evidence="3">Tetratricopeptide repeat protein</fullName>
    </recommendedName>
</protein>
<keyword evidence="2" id="KW-1185">Reference proteome</keyword>
<sequence>MKLMRQNSTVLIFYFSVLVLFFNFPALAAEPKKISEVYKAEEIKQGNLLFQKANEFFQDRNYTKSIEELKLFLVLYLRHPKEWEARKLLSSAYRKTRDTVALAQNELMMYKDYPNTEEGLDAYLESARAFVRMGREEKAIAILKDITANTYSSKIAQEAEMELSQLEILSEGKNK</sequence>
<dbReference type="InterPro" id="IPR011990">
    <property type="entry name" value="TPR-like_helical_dom_sf"/>
</dbReference>
<name>A0ABN6KBQ6_9LEPT</name>
<evidence type="ECO:0000313" key="1">
    <source>
        <dbReference type="EMBL" id="BDA77205.1"/>
    </source>
</evidence>